<feature type="domain" description="Bacteriophage phiJL001 Gp84 C-terminal" evidence="1">
    <location>
        <begin position="195"/>
        <end position="277"/>
    </location>
</feature>
<proteinExistence type="predicted"/>
<gene>
    <name evidence="2" type="ORF">Rsw2DRAFT_3033</name>
</gene>
<sequence length="286" mass="30809">MSYDLAETSTAEGRPYFLYLFAEGERLWRFTSRAADWLSPAAAFPAEGVDLNWAAAAISHGAIVQSSDPRRVDLSVTLPLSDPFARRYLGPRSGPVTSLTIFRGHEQLPAEVVAHWKGRVVSARTEGPRITLRCESLFTAMRRAGVRAKYQRLCRHPLYSRGCRLDIETYFVGGNASARAGNQITVAEAALLPDGWFRGGVLRHAGAFGFIIGHSGASLTLAGRMPELEAAIDAAIAAPDTLALIEMAPGCDLRSSTCKAKFGNLLNFGGFPDIPGRNPFGGTSIV</sequence>
<evidence type="ECO:0000259" key="1">
    <source>
        <dbReference type="Pfam" id="PF09356"/>
    </source>
</evidence>
<dbReference type="Pfam" id="PF09356">
    <property type="entry name" value="Phage_BR0599"/>
    <property type="match status" value="1"/>
</dbReference>
<protein>
    <recommendedName>
        <fullName evidence="1">Bacteriophage phiJL001 Gp84 C-terminal domain-containing protein</fullName>
    </recommendedName>
</protein>
<dbReference type="RefSeq" id="WP_008032493.1">
    <property type="nucleotide sequence ID" value="NZ_ACYY01000027.1"/>
</dbReference>
<comment type="caution">
    <text evidence="2">The sequence shown here is derived from an EMBL/GenBank/DDBJ whole genome shotgun (WGS) entry which is preliminary data.</text>
</comment>
<dbReference type="OrthoDB" id="1633386at2"/>
<dbReference type="AlphaFoldDB" id="C8S4Q5"/>
<reference evidence="2 3" key="1">
    <citation type="submission" date="2009-08" db="EMBL/GenBank/DDBJ databases">
        <title>The draft genome of Rhodobacter sp. SW2.</title>
        <authorList>
            <consortium name="US DOE Joint Genome Institute (JGI-PGF)"/>
            <person name="Lucas S."/>
            <person name="Copeland A."/>
            <person name="Lapidus A."/>
            <person name="Glavina del Rio T."/>
            <person name="Tice H."/>
            <person name="Bruce D."/>
            <person name="Goodwin L."/>
            <person name="Pitluck S."/>
            <person name="Larimer F."/>
            <person name="Land M.L."/>
            <person name="Hauser L."/>
            <person name="Emerson D."/>
        </authorList>
    </citation>
    <scope>NUCLEOTIDE SEQUENCE [LARGE SCALE GENOMIC DNA]</scope>
    <source>
        <strain evidence="2 3">SW2</strain>
    </source>
</reference>
<evidence type="ECO:0000313" key="3">
    <source>
        <dbReference type="Proteomes" id="UP000010121"/>
    </source>
</evidence>
<dbReference type="EMBL" id="ACYY01000027">
    <property type="protein sequence ID" value="EEW24054.1"/>
    <property type="molecule type" value="Genomic_DNA"/>
</dbReference>
<dbReference type="InterPro" id="IPR018964">
    <property type="entry name" value="Phage_phiJL001_Gp84_C"/>
</dbReference>
<organism evidence="2 3">
    <name type="scientific">Rhodobacter ferrooxidans</name>
    <dbReference type="NCBI Taxonomy" id="371731"/>
    <lineage>
        <taxon>Bacteria</taxon>
        <taxon>Pseudomonadati</taxon>
        <taxon>Pseudomonadota</taxon>
        <taxon>Alphaproteobacteria</taxon>
        <taxon>Rhodobacterales</taxon>
        <taxon>Rhodobacter group</taxon>
        <taxon>Rhodobacter</taxon>
    </lineage>
</organism>
<dbReference type="Proteomes" id="UP000010121">
    <property type="component" value="Unassembled WGS sequence"/>
</dbReference>
<evidence type="ECO:0000313" key="2">
    <source>
        <dbReference type="EMBL" id="EEW24054.1"/>
    </source>
</evidence>
<accession>C8S4Q5</accession>
<dbReference type="eggNOG" id="COG5449">
    <property type="taxonomic scope" value="Bacteria"/>
</dbReference>
<keyword evidence="3" id="KW-1185">Reference proteome</keyword>
<name>C8S4Q5_9RHOB</name>
<dbReference type="STRING" id="371731.Rsw2DRAFT_3033"/>